<accession>A0ABQ7G5P0</accession>
<gene>
    <name evidence="1" type="ORF">DUNSADRAFT_15305</name>
</gene>
<comment type="caution">
    <text evidence="1">The sequence shown here is derived from an EMBL/GenBank/DDBJ whole genome shotgun (WGS) entry which is preliminary data.</text>
</comment>
<evidence type="ECO:0000313" key="2">
    <source>
        <dbReference type="Proteomes" id="UP000815325"/>
    </source>
</evidence>
<proteinExistence type="predicted"/>
<name>A0ABQ7G5P0_DUNSA</name>
<dbReference type="EMBL" id="MU070099">
    <property type="protein sequence ID" value="KAF5829925.1"/>
    <property type="molecule type" value="Genomic_DNA"/>
</dbReference>
<protein>
    <recommendedName>
        <fullName evidence="3">Encoded protein</fullName>
    </recommendedName>
</protein>
<dbReference type="Proteomes" id="UP000815325">
    <property type="component" value="Unassembled WGS sequence"/>
</dbReference>
<reference evidence="1" key="1">
    <citation type="submission" date="2017-08" db="EMBL/GenBank/DDBJ databases">
        <authorList>
            <person name="Polle J.E."/>
            <person name="Barry K."/>
            <person name="Cushman J."/>
            <person name="Schmutz J."/>
            <person name="Tran D."/>
            <person name="Hathwaick L.T."/>
            <person name="Yim W.C."/>
            <person name="Jenkins J."/>
            <person name="Mckie-Krisberg Z.M."/>
            <person name="Prochnik S."/>
            <person name="Lindquist E."/>
            <person name="Dockter R.B."/>
            <person name="Adam C."/>
            <person name="Molina H."/>
            <person name="Bunkerborg J."/>
            <person name="Jin E."/>
            <person name="Buchheim M."/>
            <person name="Magnuson J."/>
        </authorList>
    </citation>
    <scope>NUCLEOTIDE SEQUENCE</scope>
    <source>
        <strain evidence="1">CCAP 19/18</strain>
    </source>
</reference>
<sequence length="39" mass="4444">MASILQYWRCSPMHSVKRLKGTAPCHLVKTFLAVETIVQ</sequence>
<keyword evidence="2" id="KW-1185">Reference proteome</keyword>
<evidence type="ECO:0008006" key="3">
    <source>
        <dbReference type="Google" id="ProtNLM"/>
    </source>
</evidence>
<evidence type="ECO:0000313" key="1">
    <source>
        <dbReference type="EMBL" id="KAF5829925.1"/>
    </source>
</evidence>
<organism evidence="1 2">
    <name type="scientific">Dunaliella salina</name>
    <name type="common">Green alga</name>
    <name type="synonym">Protococcus salinus</name>
    <dbReference type="NCBI Taxonomy" id="3046"/>
    <lineage>
        <taxon>Eukaryota</taxon>
        <taxon>Viridiplantae</taxon>
        <taxon>Chlorophyta</taxon>
        <taxon>core chlorophytes</taxon>
        <taxon>Chlorophyceae</taxon>
        <taxon>CS clade</taxon>
        <taxon>Chlamydomonadales</taxon>
        <taxon>Dunaliellaceae</taxon>
        <taxon>Dunaliella</taxon>
    </lineage>
</organism>